<dbReference type="InterPro" id="IPR009988">
    <property type="entry name" value="DUF1510"/>
</dbReference>
<sequence>MAVNRYETRRRKKMSRFLNIAIGVVVLLILGVGAQILLSGDDEPANTASQEETDNDTSGGTSSGSGISDPASTNEDDEAVEEDEDDSTTTADGRVEDDEDQATEDDDQAEEDDANEDADNEEESQEDGEWEPVGTEQTGEFTPNFDQGSQNWNEMVAALQSATGISSSDMTLWRLENGGSPTAAVGTLSDSDSMSNPYRVRIEWQDGQGWQAVSSEQLDSNPYR</sequence>
<comment type="caution">
    <text evidence="3">The sequence shown here is derived from an EMBL/GenBank/DDBJ whole genome shotgun (WGS) entry which is preliminary data.</text>
</comment>
<feature type="domain" description="DUF1510" evidence="2">
    <location>
        <begin position="126"/>
        <end position="218"/>
    </location>
</feature>
<evidence type="ECO:0000256" key="1">
    <source>
        <dbReference type="SAM" id="MobiDB-lite"/>
    </source>
</evidence>
<evidence type="ECO:0000259" key="2">
    <source>
        <dbReference type="Pfam" id="PF07423"/>
    </source>
</evidence>
<feature type="compositionally biased region" description="Acidic residues" evidence="1">
    <location>
        <begin position="74"/>
        <end position="87"/>
    </location>
</feature>
<feature type="compositionally biased region" description="Polar residues" evidence="1">
    <location>
        <begin position="135"/>
        <end position="150"/>
    </location>
</feature>
<feature type="compositionally biased region" description="Low complexity" evidence="1">
    <location>
        <begin position="57"/>
        <end position="66"/>
    </location>
</feature>
<feature type="region of interest" description="Disordered" evidence="1">
    <location>
        <begin position="41"/>
        <end position="150"/>
    </location>
</feature>
<evidence type="ECO:0000313" key="4">
    <source>
        <dbReference type="Proteomes" id="UP001203665"/>
    </source>
</evidence>
<dbReference type="Proteomes" id="UP001203665">
    <property type="component" value="Unassembled WGS sequence"/>
</dbReference>
<protein>
    <submittedName>
        <fullName evidence="3">DUF1510 family protein</fullName>
    </submittedName>
</protein>
<dbReference type="Pfam" id="PF07423">
    <property type="entry name" value="DUF1510"/>
    <property type="match status" value="1"/>
</dbReference>
<dbReference type="EMBL" id="JAMQJY010000002">
    <property type="protein sequence ID" value="MCM2676572.1"/>
    <property type="molecule type" value="Genomic_DNA"/>
</dbReference>
<gene>
    <name evidence="3" type="ORF">NDM98_14575</name>
</gene>
<keyword evidence="4" id="KW-1185">Reference proteome</keyword>
<organism evidence="3 4">
    <name type="scientific">Alkalicoccobacillus plakortidis</name>
    <dbReference type="NCBI Taxonomy" id="444060"/>
    <lineage>
        <taxon>Bacteria</taxon>
        <taxon>Bacillati</taxon>
        <taxon>Bacillota</taxon>
        <taxon>Bacilli</taxon>
        <taxon>Bacillales</taxon>
        <taxon>Bacillaceae</taxon>
        <taxon>Alkalicoccobacillus</taxon>
    </lineage>
</organism>
<proteinExistence type="predicted"/>
<reference evidence="3" key="1">
    <citation type="submission" date="2022-06" db="EMBL/GenBank/DDBJ databases">
        <title>Alkalicoccobacillus porphyridii sp. nov., isolated from a marine red alga, Porphyridium purpureum and reclassification of Shouchella plakortidis and Shouchella gibsonii as Alkalicoccobacillus plakortidis comb. nov. and Alkalicoccobacillus gibsonii comb. nov.</title>
        <authorList>
            <person name="Kim K.H."/>
            <person name="Lee J.K."/>
            <person name="Han D.M."/>
            <person name="Baek J.H."/>
            <person name="Jeon C.O."/>
        </authorList>
    </citation>
    <scope>NUCLEOTIDE SEQUENCE</scope>
    <source>
        <strain evidence="3">DSM 19153</strain>
    </source>
</reference>
<name>A0ABT0XMW6_9BACI</name>
<feature type="compositionally biased region" description="Acidic residues" evidence="1">
    <location>
        <begin position="95"/>
        <end position="130"/>
    </location>
</feature>
<dbReference type="RefSeq" id="WP_251609281.1">
    <property type="nucleotide sequence ID" value="NZ_JAMQJY010000002.1"/>
</dbReference>
<accession>A0ABT0XMW6</accession>
<evidence type="ECO:0000313" key="3">
    <source>
        <dbReference type="EMBL" id="MCM2676572.1"/>
    </source>
</evidence>